<dbReference type="EMBL" id="LR721782">
    <property type="protein sequence ID" value="VVW31434.1"/>
    <property type="molecule type" value="Genomic_DNA"/>
</dbReference>
<accession>A0A5K1CWS6</accession>
<feature type="coiled-coil region" evidence="1">
    <location>
        <begin position="71"/>
        <end position="109"/>
    </location>
</feature>
<keyword evidence="1" id="KW-0175">Coiled coil</keyword>
<dbReference type="GO" id="GO:0009534">
    <property type="term" value="C:chloroplast thylakoid"/>
    <property type="evidence" value="ECO:0007669"/>
    <property type="project" value="TreeGrafter"/>
</dbReference>
<gene>
    <name evidence="3" type="ORF">NYM_LOCUS18453</name>
</gene>
<dbReference type="AlphaFoldDB" id="A0A5K1CWS6"/>
<dbReference type="OMA" id="HCEHTSH"/>
<evidence type="ECO:0000313" key="3">
    <source>
        <dbReference type="EMBL" id="VVW31434.1"/>
    </source>
</evidence>
<evidence type="ECO:0000256" key="1">
    <source>
        <dbReference type="SAM" id="Coils"/>
    </source>
</evidence>
<dbReference type="PANTHER" id="PTHR36734:SF1">
    <property type="entry name" value="OS02G0815300 PROTEIN"/>
    <property type="match status" value="1"/>
</dbReference>
<feature type="region of interest" description="Disordered" evidence="2">
    <location>
        <begin position="1"/>
        <end position="32"/>
    </location>
</feature>
<dbReference type="Gramene" id="NC4G0238850.1">
    <property type="protein sequence ID" value="NC4G0238850.1:cds"/>
    <property type="gene ID" value="NC4G0238850"/>
</dbReference>
<sequence length="145" mass="15184">MASTATTTTILGSATSATRPSSASNPTSKRTSVVALPTRRQALTMVVGTGFAGWWRMEPAKAENIPLFGIRKKLEKVEEAVEKEAEKVVEAAESEIRMAEEDLQMVVEGGGRTADLWQAGAVVGAEVVGVVIATSVVNGILGPES</sequence>
<name>A0A5K1CWS6_9MAGN</name>
<protein>
    <submittedName>
        <fullName evidence="3">Uncharacterized protein</fullName>
    </submittedName>
</protein>
<proteinExistence type="predicted"/>
<dbReference type="PANTHER" id="PTHR36734">
    <property type="entry name" value="YCF37-LIKE PROTEIN"/>
    <property type="match status" value="1"/>
</dbReference>
<evidence type="ECO:0000256" key="2">
    <source>
        <dbReference type="SAM" id="MobiDB-lite"/>
    </source>
</evidence>
<reference evidence="3" key="1">
    <citation type="submission" date="2019-09" db="EMBL/GenBank/DDBJ databases">
        <authorList>
            <person name="Zhang L."/>
        </authorList>
    </citation>
    <scope>NUCLEOTIDE SEQUENCE</scope>
</reference>
<organism evidence="3">
    <name type="scientific">Nymphaea colorata</name>
    <name type="common">pocket water lily</name>
    <dbReference type="NCBI Taxonomy" id="210225"/>
    <lineage>
        <taxon>Eukaryota</taxon>
        <taxon>Viridiplantae</taxon>
        <taxon>Streptophyta</taxon>
        <taxon>Embryophyta</taxon>
        <taxon>Tracheophyta</taxon>
        <taxon>Spermatophyta</taxon>
        <taxon>Magnoliopsida</taxon>
        <taxon>Nymphaeales</taxon>
        <taxon>Nymphaeaceae</taxon>
        <taxon>Nymphaea</taxon>
    </lineage>
</organism>
<feature type="compositionally biased region" description="Low complexity" evidence="2">
    <location>
        <begin position="1"/>
        <end position="28"/>
    </location>
</feature>